<dbReference type="InParanoid" id="W4JSF2"/>
<dbReference type="HOGENOM" id="CLU_1647748_0_0_1"/>
<gene>
    <name evidence="2" type="ORF">HETIRDRAFT_329889</name>
</gene>
<evidence type="ECO:0000313" key="2">
    <source>
        <dbReference type="EMBL" id="ETW76040.1"/>
    </source>
</evidence>
<dbReference type="GeneID" id="20671531"/>
<dbReference type="AlphaFoldDB" id="W4JSF2"/>
<organism evidence="2 3">
    <name type="scientific">Heterobasidion irregulare (strain TC 32-1)</name>
    <dbReference type="NCBI Taxonomy" id="747525"/>
    <lineage>
        <taxon>Eukaryota</taxon>
        <taxon>Fungi</taxon>
        <taxon>Dikarya</taxon>
        <taxon>Basidiomycota</taxon>
        <taxon>Agaricomycotina</taxon>
        <taxon>Agaricomycetes</taxon>
        <taxon>Russulales</taxon>
        <taxon>Bondarzewiaceae</taxon>
        <taxon>Heterobasidion</taxon>
        <taxon>Heterobasidion annosum species complex</taxon>
    </lineage>
</organism>
<reference evidence="2 3" key="1">
    <citation type="journal article" date="2012" name="New Phytol.">
        <title>Insight into trade-off between wood decay and parasitism from the genome of a fungal forest pathogen.</title>
        <authorList>
            <person name="Olson A."/>
            <person name="Aerts A."/>
            <person name="Asiegbu F."/>
            <person name="Belbahri L."/>
            <person name="Bouzid O."/>
            <person name="Broberg A."/>
            <person name="Canback B."/>
            <person name="Coutinho P.M."/>
            <person name="Cullen D."/>
            <person name="Dalman K."/>
            <person name="Deflorio G."/>
            <person name="van Diepen L.T."/>
            <person name="Dunand C."/>
            <person name="Duplessis S."/>
            <person name="Durling M."/>
            <person name="Gonthier P."/>
            <person name="Grimwood J."/>
            <person name="Fossdal C.G."/>
            <person name="Hansson D."/>
            <person name="Henrissat B."/>
            <person name="Hietala A."/>
            <person name="Himmelstrand K."/>
            <person name="Hoffmeister D."/>
            <person name="Hogberg N."/>
            <person name="James T.Y."/>
            <person name="Karlsson M."/>
            <person name="Kohler A."/>
            <person name="Kues U."/>
            <person name="Lee Y.H."/>
            <person name="Lin Y.C."/>
            <person name="Lind M."/>
            <person name="Lindquist E."/>
            <person name="Lombard V."/>
            <person name="Lucas S."/>
            <person name="Lunden K."/>
            <person name="Morin E."/>
            <person name="Murat C."/>
            <person name="Park J."/>
            <person name="Raffaello T."/>
            <person name="Rouze P."/>
            <person name="Salamov A."/>
            <person name="Schmutz J."/>
            <person name="Solheim H."/>
            <person name="Stahlberg J."/>
            <person name="Velez H."/>
            <person name="de Vries R.P."/>
            <person name="Wiebenga A."/>
            <person name="Woodward S."/>
            <person name="Yakovlev I."/>
            <person name="Garbelotto M."/>
            <person name="Martin F."/>
            <person name="Grigoriev I.V."/>
            <person name="Stenlid J."/>
        </authorList>
    </citation>
    <scope>NUCLEOTIDE SEQUENCE [LARGE SCALE GENOMIC DNA]</scope>
    <source>
        <strain evidence="2 3">TC 32-1</strain>
    </source>
</reference>
<sequence>IVFNVTVFVLTIIRSFQHRRESLVHFHTLSKQSGTLGLAEIIVCDAVRCNSVMGLAELANVLTLYVLFTGTLTSSNARGFLRGTLSTFASCISITMMSRLILNLHDTSSLLPSTTQVARPIVFASMRDTTMRPKDADDDVVHDVGSHWPEHSSQEDVNVRE</sequence>
<dbReference type="Proteomes" id="UP000030671">
    <property type="component" value="Unassembled WGS sequence"/>
</dbReference>
<name>W4JSF2_HETIT</name>
<evidence type="ECO:0000313" key="3">
    <source>
        <dbReference type="Proteomes" id="UP000030671"/>
    </source>
</evidence>
<feature type="non-terminal residue" evidence="2">
    <location>
        <position position="1"/>
    </location>
</feature>
<dbReference type="RefSeq" id="XP_009552264.1">
    <property type="nucleotide sequence ID" value="XM_009553969.1"/>
</dbReference>
<dbReference type="EMBL" id="KI925465">
    <property type="protein sequence ID" value="ETW76040.1"/>
    <property type="molecule type" value="Genomic_DNA"/>
</dbReference>
<dbReference type="KEGG" id="hir:HETIRDRAFT_329889"/>
<feature type="region of interest" description="Disordered" evidence="1">
    <location>
        <begin position="133"/>
        <end position="161"/>
    </location>
</feature>
<evidence type="ECO:0000256" key="1">
    <source>
        <dbReference type="SAM" id="MobiDB-lite"/>
    </source>
</evidence>
<protein>
    <submittedName>
        <fullName evidence="2">Uncharacterized protein</fullName>
    </submittedName>
</protein>
<proteinExistence type="predicted"/>
<keyword evidence="3" id="KW-1185">Reference proteome</keyword>
<dbReference type="OrthoDB" id="2686513at2759"/>
<accession>W4JSF2</accession>